<feature type="coiled-coil region" evidence="1">
    <location>
        <begin position="54"/>
        <end position="81"/>
    </location>
</feature>
<evidence type="ECO:0000256" key="1">
    <source>
        <dbReference type="SAM" id="Coils"/>
    </source>
</evidence>
<evidence type="ECO:0000313" key="3">
    <source>
        <dbReference type="EMBL" id="CAA6809434.1"/>
    </source>
</evidence>
<dbReference type="AlphaFoldDB" id="A0A6S6STI9"/>
<gene>
    <name evidence="3" type="ORF">HELGO_WM36145</name>
</gene>
<reference evidence="3" key="1">
    <citation type="submission" date="2020-01" db="EMBL/GenBank/DDBJ databases">
        <authorList>
            <person name="Meier V. D."/>
            <person name="Meier V D."/>
        </authorList>
    </citation>
    <scope>NUCLEOTIDE SEQUENCE</scope>
    <source>
        <strain evidence="3">HLG_WM_MAG_10</strain>
    </source>
</reference>
<feature type="signal peptide" evidence="2">
    <location>
        <begin position="1"/>
        <end position="19"/>
    </location>
</feature>
<name>A0A6S6STI9_9BACT</name>
<organism evidence="3">
    <name type="scientific">uncultured Aureispira sp</name>
    <dbReference type="NCBI Taxonomy" id="1331704"/>
    <lineage>
        <taxon>Bacteria</taxon>
        <taxon>Pseudomonadati</taxon>
        <taxon>Bacteroidota</taxon>
        <taxon>Saprospiria</taxon>
        <taxon>Saprospirales</taxon>
        <taxon>Saprospiraceae</taxon>
        <taxon>Aureispira</taxon>
        <taxon>environmental samples</taxon>
    </lineage>
</organism>
<keyword evidence="2" id="KW-0732">Signal</keyword>
<feature type="chain" id="PRO_5027701338" evidence="2">
    <location>
        <begin position="20"/>
        <end position="310"/>
    </location>
</feature>
<protein>
    <submittedName>
        <fullName evidence="3">Uncharacterized protein</fullName>
    </submittedName>
</protein>
<dbReference type="EMBL" id="CACVAQ010000154">
    <property type="protein sequence ID" value="CAA6809434.1"/>
    <property type="molecule type" value="Genomic_DNA"/>
</dbReference>
<accession>A0A6S6STI9</accession>
<proteinExistence type="predicted"/>
<sequence length="310" mass="36203">MKTYLLLLLNLSFCCQMYATDVDTTFIIESKAAMRGLIEDVLTSQSLKIREEASKELEVLLEKTLNQKESLEHDFAQLEGVSIVQPEDKALRIFTWQLYIDKEHYQYRGFIQTKEGKVYRLKDNSDDMRTVEFSIHKPENWYGALYYNLQEFKSEGKTMYLLFGYDAFDFYNRRKLLDVLYFDNSGRPRFGKSVIEIKDGSGRMRKVKRFVMEYSSSVNVTLNYSKEQEKVIYDHLVYGSPIKGVGPSNVPDGSYSGLKLGKSGFWEYISKVHKDDPANILVDATSYERMIQNEKEQPKKQQKDLFGRKK</sequence>
<keyword evidence="1" id="KW-0175">Coiled coil</keyword>
<evidence type="ECO:0000256" key="2">
    <source>
        <dbReference type="SAM" id="SignalP"/>
    </source>
</evidence>